<sequence>MALTGGPKKRTTLEDKFEEYFRKDVQDSWLQLLGDLAGNNPETYEGQKPRYGDIKHWLNAIKLTCFSSGLTPLQFCNNAVDLKICDPPEVEEMAAWVGENRHLGAGNGLQALGFQADLRKGVEAAFEVVYWHLEQHLHEEDKAVLRFSPIFVEHLLCKVARFSRQFESKDGTLSQRGSTAMRDQLEAGGWEKGANIQDKAGRLYPIPLTVDESVVTRVVEGLKSR</sequence>
<organism evidence="1 2">
    <name type="scientific">Suillus luteus UH-Slu-Lm8-n1</name>
    <dbReference type="NCBI Taxonomy" id="930992"/>
    <lineage>
        <taxon>Eukaryota</taxon>
        <taxon>Fungi</taxon>
        <taxon>Dikarya</taxon>
        <taxon>Basidiomycota</taxon>
        <taxon>Agaricomycotina</taxon>
        <taxon>Agaricomycetes</taxon>
        <taxon>Agaricomycetidae</taxon>
        <taxon>Boletales</taxon>
        <taxon>Suillineae</taxon>
        <taxon>Suillaceae</taxon>
        <taxon>Suillus</taxon>
    </lineage>
</organism>
<dbReference type="HOGENOM" id="CLU_1230617_0_0_1"/>
<gene>
    <name evidence="1" type="ORF">CY34DRAFT_91610</name>
</gene>
<dbReference type="InParanoid" id="A0A0C9ZKR1"/>
<dbReference type="Proteomes" id="UP000054485">
    <property type="component" value="Unassembled WGS sequence"/>
</dbReference>
<name>A0A0C9ZKR1_9AGAM</name>
<proteinExistence type="predicted"/>
<evidence type="ECO:0000313" key="2">
    <source>
        <dbReference type="Proteomes" id="UP000054485"/>
    </source>
</evidence>
<evidence type="ECO:0000313" key="1">
    <source>
        <dbReference type="EMBL" id="KIK38055.1"/>
    </source>
</evidence>
<reference evidence="1 2" key="1">
    <citation type="submission" date="2014-04" db="EMBL/GenBank/DDBJ databases">
        <authorList>
            <consortium name="DOE Joint Genome Institute"/>
            <person name="Kuo A."/>
            <person name="Ruytinx J."/>
            <person name="Rineau F."/>
            <person name="Colpaert J."/>
            <person name="Kohler A."/>
            <person name="Nagy L.G."/>
            <person name="Floudas D."/>
            <person name="Copeland A."/>
            <person name="Barry K.W."/>
            <person name="Cichocki N."/>
            <person name="Veneault-Fourrey C."/>
            <person name="LaButti K."/>
            <person name="Lindquist E.A."/>
            <person name="Lipzen A."/>
            <person name="Lundell T."/>
            <person name="Morin E."/>
            <person name="Murat C."/>
            <person name="Sun H."/>
            <person name="Tunlid A."/>
            <person name="Henrissat B."/>
            <person name="Grigoriev I.V."/>
            <person name="Hibbett D.S."/>
            <person name="Martin F."/>
            <person name="Nordberg H.P."/>
            <person name="Cantor M.N."/>
            <person name="Hua S.X."/>
        </authorList>
    </citation>
    <scope>NUCLEOTIDE SEQUENCE [LARGE SCALE GENOMIC DNA]</scope>
    <source>
        <strain evidence="1 2">UH-Slu-Lm8-n1</strain>
    </source>
</reference>
<protein>
    <submittedName>
        <fullName evidence="1">Uncharacterized protein</fullName>
    </submittedName>
</protein>
<keyword evidence="2" id="KW-1185">Reference proteome</keyword>
<reference evidence="2" key="2">
    <citation type="submission" date="2015-01" db="EMBL/GenBank/DDBJ databases">
        <title>Evolutionary Origins and Diversification of the Mycorrhizal Mutualists.</title>
        <authorList>
            <consortium name="DOE Joint Genome Institute"/>
            <consortium name="Mycorrhizal Genomics Consortium"/>
            <person name="Kohler A."/>
            <person name="Kuo A."/>
            <person name="Nagy L.G."/>
            <person name="Floudas D."/>
            <person name="Copeland A."/>
            <person name="Barry K.W."/>
            <person name="Cichocki N."/>
            <person name="Veneault-Fourrey C."/>
            <person name="LaButti K."/>
            <person name="Lindquist E.A."/>
            <person name="Lipzen A."/>
            <person name="Lundell T."/>
            <person name="Morin E."/>
            <person name="Murat C."/>
            <person name="Riley R."/>
            <person name="Ohm R."/>
            <person name="Sun H."/>
            <person name="Tunlid A."/>
            <person name="Henrissat B."/>
            <person name="Grigoriev I.V."/>
            <person name="Hibbett D.S."/>
            <person name="Martin F."/>
        </authorList>
    </citation>
    <scope>NUCLEOTIDE SEQUENCE [LARGE SCALE GENOMIC DNA]</scope>
    <source>
        <strain evidence="2">UH-Slu-Lm8-n1</strain>
    </source>
</reference>
<accession>A0A0C9ZKR1</accession>
<dbReference type="OrthoDB" id="3064439at2759"/>
<dbReference type="EMBL" id="KN835413">
    <property type="protein sequence ID" value="KIK38055.1"/>
    <property type="molecule type" value="Genomic_DNA"/>
</dbReference>
<dbReference type="AlphaFoldDB" id="A0A0C9ZKR1"/>